<reference evidence="2 3" key="1">
    <citation type="submission" date="2024-09" db="EMBL/GenBank/DDBJ databases">
        <authorList>
            <person name="Sun Q."/>
            <person name="Mori K."/>
        </authorList>
    </citation>
    <scope>NUCLEOTIDE SEQUENCE [LARGE SCALE GENOMIC DNA]</scope>
    <source>
        <strain evidence="2 3">TBRC 3947</strain>
    </source>
</reference>
<evidence type="ECO:0000313" key="3">
    <source>
        <dbReference type="Proteomes" id="UP001589867"/>
    </source>
</evidence>
<evidence type="ECO:0000259" key="1">
    <source>
        <dbReference type="Pfam" id="PF20182"/>
    </source>
</evidence>
<feature type="domain" description="DUF6545" evidence="1">
    <location>
        <begin position="8"/>
        <end position="77"/>
    </location>
</feature>
<comment type="caution">
    <text evidence="2">The sequence shown here is derived from an EMBL/GenBank/DDBJ whole genome shotgun (WGS) entry which is preliminary data.</text>
</comment>
<proteinExistence type="predicted"/>
<protein>
    <submittedName>
        <fullName evidence="2">DUF6545 domain-containing protein</fullName>
    </submittedName>
</protein>
<accession>A0ABV6M1K5</accession>
<evidence type="ECO:0000313" key="2">
    <source>
        <dbReference type="EMBL" id="MFC0528581.1"/>
    </source>
</evidence>
<gene>
    <name evidence="2" type="ORF">ACFFIA_13005</name>
</gene>
<keyword evidence="3" id="KW-1185">Reference proteome</keyword>
<dbReference type="Pfam" id="PF20182">
    <property type="entry name" value="DUF6545"/>
    <property type="match status" value="1"/>
</dbReference>
<organism evidence="2 3">
    <name type="scientific">Phytohabitans kaempferiae</name>
    <dbReference type="NCBI Taxonomy" id="1620943"/>
    <lineage>
        <taxon>Bacteria</taxon>
        <taxon>Bacillati</taxon>
        <taxon>Actinomycetota</taxon>
        <taxon>Actinomycetes</taxon>
        <taxon>Micromonosporales</taxon>
        <taxon>Micromonosporaceae</taxon>
    </lineage>
</organism>
<dbReference type="RefSeq" id="WP_377250316.1">
    <property type="nucleotide sequence ID" value="NZ_JBHLUH010000014.1"/>
</dbReference>
<name>A0ABV6M1K5_9ACTN</name>
<dbReference type="InterPro" id="IPR046675">
    <property type="entry name" value="DUF6545"/>
</dbReference>
<dbReference type="Proteomes" id="UP001589867">
    <property type="component" value="Unassembled WGS sequence"/>
</dbReference>
<dbReference type="EMBL" id="JBHLUH010000014">
    <property type="protein sequence ID" value="MFC0528581.1"/>
    <property type="molecule type" value="Genomic_DNA"/>
</dbReference>
<sequence>MLNQRFLDQRTQLTRALVEIHDARLALRGFLSQQTADAARRSGVAAGREGDDLEAMVEAAVLLGAVQSKAQGYHPIRSTEESVTTPTMTPT</sequence>